<evidence type="ECO:0000313" key="5">
    <source>
        <dbReference type="Proteomes" id="UP000499080"/>
    </source>
</evidence>
<feature type="region of interest" description="Disordered" evidence="2">
    <location>
        <begin position="34"/>
        <end position="57"/>
    </location>
</feature>
<evidence type="ECO:0000313" key="4">
    <source>
        <dbReference type="EMBL" id="GBN32876.1"/>
    </source>
</evidence>
<organism evidence="4 5">
    <name type="scientific">Araneus ventricosus</name>
    <name type="common">Orbweaver spider</name>
    <name type="synonym">Epeira ventricosa</name>
    <dbReference type="NCBI Taxonomy" id="182803"/>
    <lineage>
        <taxon>Eukaryota</taxon>
        <taxon>Metazoa</taxon>
        <taxon>Ecdysozoa</taxon>
        <taxon>Arthropoda</taxon>
        <taxon>Chelicerata</taxon>
        <taxon>Arachnida</taxon>
        <taxon>Araneae</taxon>
        <taxon>Araneomorphae</taxon>
        <taxon>Entelegynae</taxon>
        <taxon>Araneoidea</taxon>
        <taxon>Araneidae</taxon>
        <taxon>Araneus</taxon>
    </lineage>
</organism>
<dbReference type="OrthoDB" id="8742770at2759"/>
<protein>
    <recommendedName>
        <fullName evidence="3">C2H2-type domain-containing protein</fullName>
    </recommendedName>
</protein>
<dbReference type="GO" id="GO:0030154">
    <property type="term" value="P:cell differentiation"/>
    <property type="evidence" value="ECO:0007669"/>
    <property type="project" value="TreeGrafter"/>
</dbReference>
<keyword evidence="1" id="KW-0862">Zinc</keyword>
<dbReference type="InterPro" id="IPR013087">
    <property type="entry name" value="Znf_C2H2_type"/>
</dbReference>
<evidence type="ECO:0000256" key="2">
    <source>
        <dbReference type="SAM" id="MobiDB-lite"/>
    </source>
</evidence>
<dbReference type="InterPro" id="IPR036236">
    <property type="entry name" value="Znf_C2H2_sf"/>
</dbReference>
<gene>
    <name evidence="4" type="ORF">AVEN_122541_1</name>
</gene>
<dbReference type="InterPro" id="IPR039746">
    <property type="entry name" value="FOG"/>
</dbReference>
<feature type="domain" description="C2H2-type" evidence="3">
    <location>
        <begin position="63"/>
        <end position="90"/>
    </location>
</feature>
<dbReference type="PROSITE" id="PS50157">
    <property type="entry name" value="ZINC_FINGER_C2H2_2"/>
    <property type="match status" value="1"/>
</dbReference>
<keyword evidence="1" id="KW-0863">Zinc-finger</keyword>
<dbReference type="Pfam" id="PF13909">
    <property type="entry name" value="zf-H2C2_5"/>
    <property type="match status" value="1"/>
</dbReference>
<dbReference type="GO" id="GO:0005634">
    <property type="term" value="C:nucleus"/>
    <property type="evidence" value="ECO:0007669"/>
    <property type="project" value="TreeGrafter"/>
</dbReference>
<dbReference type="Gene3D" id="3.30.160.60">
    <property type="entry name" value="Classic Zinc Finger"/>
    <property type="match status" value="1"/>
</dbReference>
<dbReference type="SUPFAM" id="SSF57667">
    <property type="entry name" value="beta-beta-alpha zinc fingers"/>
    <property type="match status" value="1"/>
</dbReference>
<dbReference type="GO" id="GO:0000122">
    <property type="term" value="P:negative regulation of transcription by RNA polymerase II"/>
    <property type="evidence" value="ECO:0007669"/>
    <property type="project" value="TreeGrafter"/>
</dbReference>
<dbReference type="PANTHER" id="PTHR12958">
    <property type="entry name" value="FRIEND OF GATA2-RELATED"/>
    <property type="match status" value="1"/>
</dbReference>
<proteinExistence type="predicted"/>
<dbReference type="EMBL" id="BGPR01008304">
    <property type="protein sequence ID" value="GBN32876.1"/>
    <property type="molecule type" value="Genomic_DNA"/>
</dbReference>
<dbReference type="AlphaFoldDB" id="A0A4Y2N4Y2"/>
<dbReference type="GO" id="GO:0061629">
    <property type="term" value="F:RNA polymerase II-specific DNA-binding transcription factor binding"/>
    <property type="evidence" value="ECO:0007669"/>
    <property type="project" value="InterPro"/>
</dbReference>
<evidence type="ECO:0000259" key="3">
    <source>
        <dbReference type="PROSITE" id="PS50157"/>
    </source>
</evidence>
<dbReference type="GO" id="GO:0008270">
    <property type="term" value="F:zinc ion binding"/>
    <property type="evidence" value="ECO:0007669"/>
    <property type="project" value="UniProtKB-KW"/>
</dbReference>
<comment type="caution">
    <text evidence="4">The sequence shown here is derived from an EMBL/GenBank/DDBJ whole genome shotgun (WGS) entry which is preliminary data.</text>
</comment>
<feature type="non-terminal residue" evidence="4">
    <location>
        <position position="1"/>
    </location>
</feature>
<dbReference type="SMART" id="SM00355">
    <property type="entry name" value="ZnF_C2H2"/>
    <property type="match status" value="1"/>
</dbReference>
<keyword evidence="5" id="KW-1185">Reference proteome</keyword>
<dbReference type="GO" id="GO:0007507">
    <property type="term" value="P:heart development"/>
    <property type="evidence" value="ECO:0007669"/>
    <property type="project" value="TreeGrafter"/>
</dbReference>
<name>A0A4Y2N4Y2_ARAVE</name>
<dbReference type="Proteomes" id="UP000499080">
    <property type="component" value="Unassembled WGS sequence"/>
</dbReference>
<keyword evidence="1" id="KW-0479">Metal-binding</keyword>
<dbReference type="PANTHER" id="PTHR12958:SF3">
    <property type="entry name" value="ZINC FINGER PROTEIN USH"/>
    <property type="match status" value="1"/>
</dbReference>
<evidence type="ECO:0000256" key="1">
    <source>
        <dbReference type="PROSITE-ProRule" id="PRU00042"/>
    </source>
</evidence>
<dbReference type="GO" id="GO:0045944">
    <property type="term" value="P:positive regulation of transcription by RNA polymerase II"/>
    <property type="evidence" value="ECO:0007669"/>
    <property type="project" value="TreeGrafter"/>
</dbReference>
<accession>A0A4Y2N4Y2</accession>
<reference evidence="4 5" key="1">
    <citation type="journal article" date="2019" name="Sci. Rep.">
        <title>Orb-weaving spider Araneus ventricosus genome elucidates the spidroin gene catalogue.</title>
        <authorList>
            <person name="Kono N."/>
            <person name="Nakamura H."/>
            <person name="Ohtoshi R."/>
            <person name="Moran D.A.P."/>
            <person name="Shinohara A."/>
            <person name="Yoshida Y."/>
            <person name="Fujiwara M."/>
            <person name="Mori M."/>
            <person name="Tomita M."/>
            <person name="Arakawa K."/>
        </authorList>
    </citation>
    <scope>NUCLEOTIDE SEQUENCE [LARGE SCALE GENOMIC DNA]</scope>
</reference>
<sequence>SRTIESPTAFQDREKQIQKEFPCAKNLHQETVGTNDSPVLAKRRRMASATESPGGSTRLARLFKCPYCSYSSDKKASLTRHVRMHGTSPSADGHADMPLPTPPMARYCANCDIQFASYKNYQVK</sequence>